<dbReference type="EMBL" id="JBHUJC010000037">
    <property type="protein sequence ID" value="MFD2277051.1"/>
    <property type="molecule type" value="Genomic_DNA"/>
</dbReference>
<dbReference type="Proteomes" id="UP001597297">
    <property type="component" value="Unassembled WGS sequence"/>
</dbReference>
<reference evidence="2" key="1">
    <citation type="journal article" date="2019" name="Int. J. Syst. Evol. Microbiol.">
        <title>The Global Catalogue of Microorganisms (GCM) 10K type strain sequencing project: providing services to taxonomists for standard genome sequencing and annotation.</title>
        <authorList>
            <consortium name="The Broad Institute Genomics Platform"/>
            <consortium name="The Broad Institute Genome Sequencing Center for Infectious Disease"/>
            <person name="Wu L."/>
            <person name="Ma J."/>
        </authorList>
    </citation>
    <scope>NUCLEOTIDE SEQUENCE [LARGE SCALE GENOMIC DNA]</scope>
    <source>
        <strain evidence="2">JCM 16545</strain>
    </source>
</reference>
<evidence type="ECO:0000313" key="2">
    <source>
        <dbReference type="Proteomes" id="UP001597297"/>
    </source>
</evidence>
<sequence>MATHTVLSWIPRNLQSVDSAQVSEETQFVDLKERLRKAVEESYPVEITEAELNQYIEEKLTLTQSPIVDDFVQINGVYVDLLPNLIEITIERTFDYPSNVEDDGSKKLGFLPFTQTVTMQLKVHSELDSDGAVKTMVEFPGGSFGRAPAPGMLVILVKPSYDVLADFFAEELDLGYRQMTYVTVEDGVIKLDPRPLGSEQP</sequence>
<keyword evidence="2" id="KW-1185">Reference proteome</keyword>
<evidence type="ECO:0000313" key="1">
    <source>
        <dbReference type="EMBL" id="MFD2277051.1"/>
    </source>
</evidence>
<gene>
    <name evidence="1" type="ORF">ACFSQZ_11265</name>
</gene>
<organism evidence="1 2">
    <name type="scientific">Rubritalea spongiae</name>
    <dbReference type="NCBI Taxonomy" id="430797"/>
    <lineage>
        <taxon>Bacteria</taxon>
        <taxon>Pseudomonadati</taxon>
        <taxon>Verrucomicrobiota</taxon>
        <taxon>Verrucomicrobiia</taxon>
        <taxon>Verrucomicrobiales</taxon>
        <taxon>Rubritaleaceae</taxon>
        <taxon>Rubritalea</taxon>
    </lineage>
</organism>
<dbReference type="RefSeq" id="WP_377093164.1">
    <property type="nucleotide sequence ID" value="NZ_JBHSJM010000001.1"/>
</dbReference>
<name>A0ABW5E346_9BACT</name>
<proteinExistence type="predicted"/>
<protein>
    <submittedName>
        <fullName evidence="1">Uncharacterized protein</fullName>
    </submittedName>
</protein>
<accession>A0ABW5E346</accession>
<comment type="caution">
    <text evidence="1">The sequence shown here is derived from an EMBL/GenBank/DDBJ whole genome shotgun (WGS) entry which is preliminary data.</text>
</comment>